<keyword evidence="4" id="KW-0456">Lyase</keyword>
<comment type="cofactor">
    <cofactor evidence="1">
        <name>NAD(+)</name>
        <dbReference type="ChEBI" id="CHEBI:57540"/>
    </cofactor>
</comment>
<feature type="domain" description="NAD-dependent epimerase/dehydratase" evidence="5">
    <location>
        <begin position="13"/>
        <end position="262"/>
    </location>
</feature>
<dbReference type="GO" id="GO:0048040">
    <property type="term" value="F:UDP-glucuronate decarboxylase activity"/>
    <property type="evidence" value="ECO:0007669"/>
    <property type="project" value="TreeGrafter"/>
</dbReference>
<sequence length="344" mass="38960">MLNETPIFEKKNVIVTGGAGFLGSHLCEKLLREAKVICIDDLSNSNIQNIDHLLQYPDFEFIKYDVNKPINLDDFDELDKFRVKFQGVQEIYHFACPTSPRNFEKLKMHSLWANSNAMISTLDLAVKYKAKYLFASSSVVYGDPTSEHNVFSEEDEGMVEHLSPRGCYDEGKRFAETCVETYRQVYGIDVKIARVFTTYGPRMKLRDGLLVPDFILNAIEGKDLVIYGDGDMKMSFCYITDMIDGFIKLMQTGPEMSIVNLGSDQVISVAEVANMIISMTNSSSRLTNEEALVFLTKKGAPNLRRAKEMMGWIPLVRLEDGLRNTIDYTIANKEMVGLNQSQNI</sequence>
<protein>
    <recommendedName>
        <fullName evidence="5">NAD-dependent epimerase/dehydratase domain-containing protein</fullName>
    </recommendedName>
</protein>
<dbReference type="AlphaFoldDB" id="A0A1F6NJQ3"/>
<dbReference type="STRING" id="1798697.A2373_02665"/>
<dbReference type="InterPro" id="IPR044516">
    <property type="entry name" value="UXS-like"/>
</dbReference>
<evidence type="ECO:0000259" key="5">
    <source>
        <dbReference type="Pfam" id="PF01370"/>
    </source>
</evidence>
<organism evidence="6 7">
    <name type="scientific">Candidatus Magasanikbacteria bacterium RIFOXYB1_FULL_40_15</name>
    <dbReference type="NCBI Taxonomy" id="1798697"/>
    <lineage>
        <taxon>Bacteria</taxon>
        <taxon>Candidatus Magasanikiibacteriota</taxon>
    </lineage>
</organism>
<keyword evidence="3" id="KW-0520">NAD</keyword>
<name>A0A1F6NJQ3_9BACT</name>
<dbReference type="GO" id="GO:0042732">
    <property type="term" value="P:D-xylose metabolic process"/>
    <property type="evidence" value="ECO:0007669"/>
    <property type="project" value="InterPro"/>
</dbReference>
<evidence type="ECO:0000313" key="6">
    <source>
        <dbReference type="EMBL" id="OGH84121.1"/>
    </source>
</evidence>
<evidence type="ECO:0000313" key="7">
    <source>
        <dbReference type="Proteomes" id="UP000176300"/>
    </source>
</evidence>
<reference evidence="6 7" key="1">
    <citation type="journal article" date="2016" name="Nat. Commun.">
        <title>Thousands of microbial genomes shed light on interconnected biogeochemical processes in an aquifer system.</title>
        <authorList>
            <person name="Anantharaman K."/>
            <person name="Brown C.T."/>
            <person name="Hug L.A."/>
            <person name="Sharon I."/>
            <person name="Castelle C.J."/>
            <person name="Probst A.J."/>
            <person name="Thomas B.C."/>
            <person name="Singh A."/>
            <person name="Wilkins M.J."/>
            <person name="Karaoz U."/>
            <person name="Brodie E.L."/>
            <person name="Williams K.H."/>
            <person name="Hubbard S.S."/>
            <person name="Banfield J.F."/>
        </authorList>
    </citation>
    <scope>NUCLEOTIDE SEQUENCE [LARGE SCALE GENOMIC DNA]</scope>
</reference>
<dbReference type="InterPro" id="IPR036291">
    <property type="entry name" value="NAD(P)-bd_dom_sf"/>
</dbReference>
<evidence type="ECO:0000256" key="4">
    <source>
        <dbReference type="ARBA" id="ARBA00023239"/>
    </source>
</evidence>
<accession>A0A1F6NJQ3</accession>
<gene>
    <name evidence="6" type="ORF">A2373_02665</name>
</gene>
<dbReference type="InterPro" id="IPR001509">
    <property type="entry name" value="Epimerase_deHydtase"/>
</dbReference>
<dbReference type="SUPFAM" id="SSF51735">
    <property type="entry name" value="NAD(P)-binding Rossmann-fold domains"/>
    <property type="match status" value="1"/>
</dbReference>
<dbReference type="GO" id="GO:0070403">
    <property type="term" value="F:NAD+ binding"/>
    <property type="evidence" value="ECO:0007669"/>
    <property type="project" value="InterPro"/>
</dbReference>
<evidence type="ECO:0000256" key="3">
    <source>
        <dbReference type="ARBA" id="ARBA00023027"/>
    </source>
</evidence>
<dbReference type="Gene3D" id="3.40.50.720">
    <property type="entry name" value="NAD(P)-binding Rossmann-like Domain"/>
    <property type="match status" value="1"/>
</dbReference>
<evidence type="ECO:0000256" key="1">
    <source>
        <dbReference type="ARBA" id="ARBA00001911"/>
    </source>
</evidence>
<dbReference type="PANTHER" id="PTHR43078:SF6">
    <property type="entry name" value="UDP-GLUCURONIC ACID DECARBOXYLASE 1"/>
    <property type="match status" value="1"/>
</dbReference>
<dbReference type="Pfam" id="PF01370">
    <property type="entry name" value="Epimerase"/>
    <property type="match status" value="1"/>
</dbReference>
<evidence type="ECO:0000256" key="2">
    <source>
        <dbReference type="ARBA" id="ARBA00022793"/>
    </source>
</evidence>
<keyword evidence="2" id="KW-0210">Decarboxylase</keyword>
<dbReference type="PANTHER" id="PTHR43078">
    <property type="entry name" value="UDP-GLUCURONIC ACID DECARBOXYLASE-RELATED"/>
    <property type="match status" value="1"/>
</dbReference>
<comment type="caution">
    <text evidence="6">The sequence shown here is derived from an EMBL/GenBank/DDBJ whole genome shotgun (WGS) entry which is preliminary data.</text>
</comment>
<dbReference type="Proteomes" id="UP000176300">
    <property type="component" value="Unassembled WGS sequence"/>
</dbReference>
<dbReference type="GO" id="GO:0005737">
    <property type="term" value="C:cytoplasm"/>
    <property type="evidence" value="ECO:0007669"/>
    <property type="project" value="TreeGrafter"/>
</dbReference>
<proteinExistence type="predicted"/>
<dbReference type="EMBL" id="MFQS01000001">
    <property type="protein sequence ID" value="OGH84121.1"/>
    <property type="molecule type" value="Genomic_DNA"/>
</dbReference>